<protein>
    <submittedName>
        <fullName evidence="2">Uncharacterized protein</fullName>
    </submittedName>
</protein>
<feature type="compositionally biased region" description="Basic and acidic residues" evidence="1">
    <location>
        <begin position="156"/>
        <end position="168"/>
    </location>
</feature>
<proteinExistence type="predicted"/>
<dbReference type="Proteomes" id="UP000438448">
    <property type="component" value="Unassembled WGS sequence"/>
</dbReference>
<evidence type="ECO:0000256" key="1">
    <source>
        <dbReference type="SAM" id="MobiDB-lite"/>
    </source>
</evidence>
<dbReference type="EMBL" id="WEGK01000008">
    <property type="protein sequence ID" value="MQY20953.1"/>
    <property type="molecule type" value="Genomic_DNA"/>
</dbReference>
<gene>
    <name evidence="2" type="ORF">NRB20_40620</name>
</gene>
<dbReference type="AlphaFoldDB" id="A0A7K0D5D6"/>
<evidence type="ECO:0000313" key="2">
    <source>
        <dbReference type="EMBL" id="MQY20953.1"/>
    </source>
</evidence>
<sequence>MNLHPALKPQVYTGVTVERTHSGEFGGVRLRFPTDAPAVRDRSWMATLGPGDLGWSAFLFHPRRITPEDRDRLLEACHVGGTTVHGSGLNPGNISGVLPLVLSGMSRRGAAHRHRGVVDRRRRVPRAVAEAAGWLDTDHRRRPLDADPLLLPGEFRPSRGEPGKGELC</sequence>
<name>A0A7K0D5D6_9NOCA</name>
<evidence type="ECO:0000313" key="3">
    <source>
        <dbReference type="Proteomes" id="UP000438448"/>
    </source>
</evidence>
<feature type="region of interest" description="Disordered" evidence="1">
    <location>
        <begin position="145"/>
        <end position="168"/>
    </location>
</feature>
<reference evidence="2 3" key="1">
    <citation type="submission" date="2019-10" db="EMBL/GenBank/DDBJ databases">
        <title>Nocardia macrotermitis sp. nov. and Nocardia aurantia sp. nov., isolated from the gut of fungus growing-termite Macrotermes natalensis.</title>
        <authorList>
            <person name="Benndorf R."/>
            <person name="Schwitalla J."/>
            <person name="Martin K."/>
            <person name="De Beer W."/>
            <person name="Kaster A.-K."/>
            <person name="Vollmers J."/>
            <person name="Poulsen M."/>
            <person name="Beemelmanns C."/>
        </authorList>
    </citation>
    <scope>NUCLEOTIDE SEQUENCE [LARGE SCALE GENOMIC DNA]</scope>
    <source>
        <strain evidence="2 3">RB20</strain>
    </source>
</reference>
<keyword evidence="3" id="KW-1185">Reference proteome</keyword>
<accession>A0A7K0D5D6</accession>
<organism evidence="2 3">
    <name type="scientific">Nocardia macrotermitis</name>
    <dbReference type="NCBI Taxonomy" id="2585198"/>
    <lineage>
        <taxon>Bacteria</taxon>
        <taxon>Bacillati</taxon>
        <taxon>Actinomycetota</taxon>
        <taxon>Actinomycetes</taxon>
        <taxon>Mycobacteriales</taxon>
        <taxon>Nocardiaceae</taxon>
        <taxon>Nocardia</taxon>
    </lineage>
</organism>
<comment type="caution">
    <text evidence="2">The sequence shown here is derived from an EMBL/GenBank/DDBJ whole genome shotgun (WGS) entry which is preliminary data.</text>
</comment>